<proteinExistence type="predicted"/>
<reference evidence="3 4" key="1">
    <citation type="submission" date="2016-11" db="EMBL/GenBank/DDBJ databases">
        <authorList>
            <person name="Jaros S."/>
            <person name="Januszkiewicz K."/>
            <person name="Wedrychowicz H."/>
        </authorList>
    </citation>
    <scope>NUCLEOTIDE SEQUENCE [LARGE SCALE GENOMIC DNA]</scope>
    <source>
        <strain evidence="3 4">CGMCC 4.5723</strain>
    </source>
</reference>
<evidence type="ECO:0008006" key="5">
    <source>
        <dbReference type="Google" id="ProtNLM"/>
    </source>
</evidence>
<evidence type="ECO:0000259" key="2">
    <source>
        <dbReference type="Pfam" id="PF18164"/>
    </source>
</evidence>
<feature type="domain" description="N-acyltransferase N-terminal" evidence="1">
    <location>
        <begin position="40"/>
        <end position="174"/>
    </location>
</feature>
<dbReference type="Gene3D" id="3.40.630.120">
    <property type="match status" value="1"/>
</dbReference>
<name>A0A1M6BBY7_9ACTN</name>
<dbReference type="EMBL" id="FQZK01000001">
    <property type="protein sequence ID" value="SHI46250.1"/>
    <property type="molecule type" value="Genomic_DNA"/>
</dbReference>
<dbReference type="Pfam" id="PF18164">
    <property type="entry name" value="GNAT_C"/>
    <property type="match status" value="1"/>
</dbReference>
<dbReference type="InterPro" id="IPR041273">
    <property type="entry name" value="NAT_N"/>
</dbReference>
<accession>A0A1M6BBY7</accession>
<evidence type="ECO:0000259" key="1">
    <source>
        <dbReference type="Pfam" id="PF18082"/>
    </source>
</evidence>
<evidence type="ECO:0000313" key="3">
    <source>
        <dbReference type="EMBL" id="SHI46250.1"/>
    </source>
</evidence>
<dbReference type="STRING" id="758803.SAMN05421803_101292"/>
<dbReference type="Proteomes" id="UP000184452">
    <property type="component" value="Unassembled WGS sequence"/>
</dbReference>
<protein>
    <recommendedName>
        <fullName evidence="5">DUF5596 domain-containing protein</fullName>
    </recommendedName>
</protein>
<dbReference type="RefSeq" id="WP_073375246.1">
    <property type="nucleotide sequence ID" value="NZ_FQZK01000001.1"/>
</dbReference>
<evidence type="ECO:0000313" key="4">
    <source>
        <dbReference type="Proteomes" id="UP000184452"/>
    </source>
</evidence>
<organism evidence="3 4">
    <name type="scientific">Nocardiopsis flavescens</name>
    <dbReference type="NCBI Taxonomy" id="758803"/>
    <lineage>
        <taxon>Bacteria</taxon>
        <taxon>Bacillati</taxon>
        <taxon>Actinomycetota</taxon>
        <taxon>Actinomycetes</taxon>
        <taxon>Streptosporangiales</taxon>
        <taxon>Nocardiopsidaceae</taxon>
        <taxon>Nocardiopsis</taxon>
    </lineage>
</organism>
<feature type="domain" description="GNAT-like C-terminal" evidence="2">
    <location>
        <begin position="176"/>
        <end position="336"/>
    </location>
</feature>
<dbReference type="Pfam" id="PF18082">
    <property type="entry name" value="NAT_N"/>
    <property type="match status" value="1"/>
</dbReference>
<sequence>MNADMVADRLGLAEEDRRWLIAARGLPAPLEPLRVPQGADAERVWDEFGLAPQDRAEVAAVWPGPVGEGWPAEAWSLVEGMYRRLAADAGLPAGTWVDWPSLVAYGDVRVRVASLVAFAARVPAQYAAHGALGVDPAVTRATLADVGVQVGRSRRLFGRVGVETASWVAAQFRGRLFWVGGLQLEPGVLGPQGGVEWYPREEAARLGPGLAAGDPVLRLHIPTGGLDPVSVSDALGRARPFARAHLGMDPVVATCTSWLLDPVWDGVLGEGSNIVGFQRRFTLVGEGVPGESDVFRFVFGMPEVDVAGAPRGTRLERAVVERLEAGGGWQVRTGWLRLEG</sequence>
<dbReference type="InterPro" id="IPR041644">
    <property type="entry name" value="GNAT_C"/>
</dbReference>
<keyword evidence="4" id="KW-1185">Reference proteome</keyword>
<dbReference type="AlphaFoldDB" id="A0A1M6BBY7"/>
<gene>
    <name evidence="3" type="ORF">SAMN05421803_101292</name>
</gene>
<dbReference type="OrthoDB" id="3229305at2"/>